<dbReference type="InterPro" id="IPR001208">
    <property type="entry name" value="MCM_dom"/>
</dbReference>
<dbReference type="GO" id="GO:0006270">
    <property type="term" value="P:DNA replication initiation"/>
    <property type="evidence" value="ECO:0007669"/>
    <property type="project" value="UniProtKB-UniRule"/>
</dbReference>
<keyword evidence="3 12" id="KW-0235">DNA replication</keyword>
<comment type="function">
    <text evidence="12">Acts as component of the MCM2-7 complex (MCM complex) which is the replicative helicase essential for 'once per cell cycle' DNA replication initiation and elongation in eukaryotic cells. The active ATPase sites in the MCM2-7 ring are formed through the interaction surfaces of two neighboring subunits such that a critical structure of a conserved arginine finger motif is provided in trans relative to the ATP-binding site of the Walker A box of the adjacent subunit. The six ATPase active sites, however, are likely to contribute differentially to the complex helicase activity.</text>
</comment>
<protein>
    <recommendedName>
        <fullName evidence="12">DNA replication licensing factor MCM5</fullName>
        <ecNumber evidence="12">3.6.4.12</ecNumber>
    </recommendedName>
</protein>
<dbReference type="InterPro" id="IPR054125">
    <property type="entry name" value="MCM5_C"/>
</dbReference>
<dbReference type="InterPro" id="IPR027925">
    <property type="entry name" value="MCM_N"/>
</dbReference>
<dbReference type="SMART" id="SM00350">
    <property type="entry name" value="MCM"/>
    <property type="match status" value="1"/>
</dbReference>
<dbReference type="Pfam" id="PF17855">
    <property type="entry name" value="MCM_lid"/>
    <property type="match status" value="1"/>
</dbReference>
<evidence type="ECO:0000259" key="13">
    <source>
        <dbReference type="PROSITE" id="PS50051"/>
    </source>
</evidence>
<keyword evidence="9 12" id="KW-0539">Nucleus</keyword>
<comment type="subcellular location">
    <subcellularLocation>
        <location evidence="1 12">Nucleus</location>
    </subcellularLocation>
</comment>
<keyword evidence="6 12" id="KW-0347">Helicase</keyword>
<evidence type="ECO:0000256" key="4">
    <source>
        <dbReference type="ARBA" id="ARBA00022741"/>
    </source>
</evidence>
<reference evidence="14" key="1">
    <citation type="journal article" date="2011" name="PLoS Biol.">
        <title>Gene gain and loss during evolution of obligate parasitism in the white rust pathogen of Arabidopsis thaliana.</title>
        <authorList>
            <person name="Kemen E."/>
            <person name="Gardiner A."/>
            <person name="Schultz-Larsen T."/>
            <person name="Kemen A.C."/>
            <person name="Balmuth A.L."/>
            <person name="Robert-Seilaniantz A."/>
            <person name="Bailey K."/>
            <person name="Holub E."/>
            <person name="Studholme D.J."/>
            <person name="Maclean D."/>
            <person name="Jones J.D."/>
        </authorList>
    </citation>
    <scope>NUCLEOTIDE SEQUENCE</scope>
</reference>
<dbReference type="InterPro" id="IPR027417">
    <property type="entry name" value="P-loop_NTPase"/>
</dbReference>
<comment type="subunit">
    <text evidence="12">Component of the MCM2-7 complex.</text>
</comment>
<dbReference type="Gene3D" id="3.40.50.300">
    <property type="entry name" value="P-loop containing nucleotide triphosphate hydrolases"/>
    <property type="match status" value="1"/>
</dbReference>
<dbReference type="PROSITE" id="PS50051">
    <property type="entry name" value="MCM_2"/>
    <property type="match status" value="1"/>
</dbReference>
<comment type="catalytic activity">
    <reaction evidence="12">
        <text>ATP + H2O = ADP + phosphate + H(+)</text>
        <dbReference type="Rhea" id="RHEA:13065"/>
        <dbReference type="ChEBI" id="CHEBI:15377"/>
        <dbReference type="ChEBI" id="CHEBI:15378"/>
        <dbReference type="ChEBI" id="CHEBI:30616"/>
        <dbReference type="ChEBI" id="CHEBI:43474"/>
        <dbReference type="ChEBI" id="CHEBI:456216"/>
        <dbReference type="EC" id="3.6.4.12"/>
    </reaction>
</comment>
<dbReference type="GO" id="GO:0043138">
    <property type="term" value="F:3'-5' DNA helicase activity"/>
    <property type="evidence" value="ECO:0007669"/>
    <property type="project" value="TreeGrafter"/>
</dbReference>
<dbReference type="SUPFAM" id="SSF52540">
    <property type="entry name" value="P-loop containing nucleoside triphosphate hydrolases"/>
    <property type="match status" value="1"/>
</dbReference>
<name>F0WV03_9STRA</name>
<dbReference type="InterPro" id="IPR033762">
    <property type="entry name" value="MCM_OB"/>
</dbReference>
<dbReference type="GO" id="GO:0005524">
    <property type="term" value="F:ATP binding"/>
    <property type="evidence" value="ECO:0007669"/>
    <property type="project" value="UniProtKB-UniRule"/>
</dbReference>
<organism evidence="14">
    <name type="scientific">Albugo laibachii Nc14</name>
    <dbReference type="NCBI Taxonomy" id="890382"/>
    <lineage>
        <taxon>Eukaryota</taxon>
        <taxon>Sar</taxon>
        <taxon>Stramenopiles</taxon>
        <taxon>Oomycota</taxon>
        <taxon>Peronosporomycetes</taxon>
        <taxon>Albuginales</taxon>
        <taxon>Albuginaceae</taxon>
        <taxon>Albugo</taxon>
    </lineage>
</organism>
<dbReference type="FunFam" id="3.40.50.300:FF:000929">
    <property type="entry name" value="DNA helicase"/>
    <property type="match status" value="1"/>
</dbReference>
<keyword evidence="4 11" id="KW-0547">Nucleotide-binding</keyword>
<dbReference type="EC" id="3.6.4.12" evidence="12"/>
<gene>
    <name evidence="14" type="primary">AlNc14C284G10148</name>
    <name evidence="14" type="ORF">ALNC14_113830</name>
</gene>
<dbReference type="Pfam" id="PF17207">
    <property type="entry name" value="MCM_OB"/>
    <property type="match status" value="1"/>
</dbReference>
<dbReference type="InterPro" id="IPR018525">
    <property type="entry name" value="MCM_CS"/>
</dbReference>
<accession>F0WV03</accession>
<dbReference type="PRINTS" id="PR01661">
    <property type="entry name" value="MCMPROTEIN5"/>
</dbReference>
<dbReference type="InterPro" id="IPR008048">
    <property type="entry name" value="MCM5"/>
</dbReference>
<dbReference type="Gene3D" id="2.40.50.140">
    <property type="entry name" value="Nucleic acid-binding proteins"/>
    <property type="match status" value="1"/>
</dbReference>
<dbReference type="PANTHER" id="PTHR11630">
    <property type="entry name" value="DNA REPLICATION LICENSING FACTOR MCM FAMILY MEMBER"/>
    <property type="match status" value="1"/>
</dbReference>
<dbReference type="GO" id="GO:0005634">
    <property type="term" value="C:nucleus"/>
    <property type="evidence" value="ECO:0007669"/>
    <property type="project" value="UniProtKB-SubCell"/>
</dbReference>
<dbReference type="GO" id="GO:0003688">
    <property type="term" value="F:DNA replication origin binding"/>
    <property type="evidence" value="ECO:0007669"/>
    <property type="project" value="UniProtKB-UniRule"/>
</dbReference>
<evidence type="ECO:0000256" key="11">
    <source>
        <dbReference type="RuleBase" id="RU004070"/>
    </source>
</evidence>
<dbReference type="Gene3D" id="2.20.28.10">
    <property type="match status" value="1"/>
</dbReference>
<dbReference type="PANTHER" id="PTHR11630:SF42">
    <property type="entry name" value="DNA REPLICATION LICENSING FACTOR MCM5"/>
    <property type="match status" value="1"/>
</dbReference>
<proteinExistence type="inferred from homology"/>
<dbReference type="Pfam" id="PF00493">
    <property type="entry name" value="MCM"/>
    <property type="match status" value="1"/>
</dbReference>
<dbReference type="GO" id="GO:0016887">
    <property type="term" value="F:ATP hydrolysis activity"/>
    <property type="evidence" value="ECO:0007669"/>
    <property type="project" value="RHEA"/>
</dbReference>
<dbReference type="GO" id="GO:0042555">
    <property type="term" value="C:MCM complex"/>
    <property type="evidence" value="ECO:0007669"/>
    <property type="project" value="UniProtKB-UniRule"/>
</dbReference>
<reference evidence="14" key="2">
    <citation type="submission" date="2011-02" db="EMBL/GenBank/DDBJ databases">
        <authorList>
            <person name="MacLean D."/>
        </authorList>
    </citation>
    <scope>NUCLEOTIDE SEQUENCE</scope>
</reference>
<evidence type="ECO:0000256" key="6">
    <source>
        <dbReference type="ARBA" id="ARBA00022806"/>
    </source>
</evidence>
<dbReference type="Gene3D" id="3.30.1640.10">
    <property type="entry name" value="mini-chromosome maintenance (MCM) complex, chain A, domain 1"/>
    <property type="match status" value="1"/>
</dbReference>
<comment type="similarity">
    <text evidence="2 11">Belongs to the MCM family.</text>
</comment>
<evidence type="ECO:0000256" key="8">
    <source>
        <dbReference type="ARBA" id="ARBA00023125"/>
    </source>
</evidence>
<evidence type="ECO:0000256" key="12">
    <source>
        <dbReference type="RuleBase" id="RU368063"/>
    </source>
</evidence>
<dbReference type="InterPro" id="IPR012340">
    <property type="entry name" value="NA-bd_OB-fold"/>
</dbReference>
<evidence type="ECO:0000256" key="10">
    <source>
        <dbReference type="ARBA" id="ARBA00023306"/>
    </source>
</evidence>
<dbReference type="SUPFAM" id="SSF50249">
    <property type="entry name" value="Nucleic acid-binding proteins"/>
    <property type="match status" value="1"/>
</dbReference>
<dbReference type="InterPro" id="IPR041562">
    <property type="entry name" value="MCM_lid"/>
</dbReference>
<dbReference type="GO" id="GO:0000727">
    <property type="term" value="P:double-strand break repair via break-induced replication"/>
    <property type="evidence" value="ECO:0007669"/>
    <property type="project" value="TreeGrafter"/>
</dbReference>
<dbReference type="InterPro" id="IPR031327">
    <property type="entry name" value="MCM"/>
</dbReference>
<dbReference type="AlphaFoldDB" id="F0WV03"/>
<keyword evidence="8 11" id="KW-0238">DNA-binding</keyword>
<dbReference type="PROSITE" id="PS00847">
    <property type="entry name" value="MCM_1"/>
    <property type="match status" value="1"/>
</dbReference>
<dbReference type="Pfam" id="PF14551">
    <property type="entry name" value="MCM_N"/>
    <property type="match status" value="1"/>
</dbReference>
<keyword evidence="5 12" id="KW-0378">Hydrolase</keyword>
<dbReference type="EMBL" id="FR824329">
    <property type="protein sequence ID" value="CCA25239.1"/>
    <property type="molecule type" value="Genomic_DNA"/>
</dbReference>
<feature type="domain" description="MCM C-terminal AAA(+) ATPase" evidence="13">
    <location>
        <begin position="340"/>
        <end position="547"/>
    </location>
</feature>
<evidence type="ECO:0000256" key="7">
    <source>
        <dbReference type="ARBA" id="ARBA00022840"/>
    </source>
</evidence>
<dbReference type="GO" id="GO:0017116">
    <property type="term" value="F:single-stranded DNA helicase activity"/>
    <property type="evidence" value="ECO:0007669"/>
    <property type="project" value="TreeGrafter"/>
</dbReference>
<evidence type="ECO:0000256" key="2">
    <source>
        <dbReference type="ARBA" id="ARBA00008010"/>
    </source>
</evidence>
<evidence type="ECO:0000256" key="1">
    <source>
        <dbReference type="ARBA" id="ARBA00004123"/>
    </source>
</evidence>
<evidence type="ECO:0000256" key="3">
    <source>
        <dbReference type="ARBA" id="ARBA00022705"/>
    </source>
</evidence>
<evidence type="ECO:0000313" key="14">
    <source>
        <dbReference type="EMBL" id="CCA25239.1"/>
    </source>
</evidence>
<dbReference type="CDD" id="cd17756">
    <property type="entry name" value="MCM5"/>
    <property type="match status" value="1"/>
</dbReference>
<evidence type="ECO:0000256" key="5">
    <source>
        <dbReference type="ARBA" id="ARBA00022801"/>
    </source>
</evidence>
<sequence length="751" mass="84032">MDWDVGRVTAIGADGEMQDSNGKNDQNLSLHDIQLRFRDFLRNFRVGTIFHYREQMLGNYRRKLFFCTVHLTHLGVYDPILQDLLLQNPKEHLFSLEVAAKHTLKQILRIQASEVDSSTLLGQESSQNVSNQAHVPDIQVILNSDQVPSALRQVHTHEINRLIKVPGIVISATRARTKCTLAMLKCRSCGNLKRVPVAGLGGISIPRNCDRNLEERGQQQTMTTDSCPKDSYIIVPDRCEYVDQQTLKIQESPEVVPTGEMPRNIAVVTDRNLVDKASPGTRVSVIGITSVVNASTKQPGSALRTIYLRVFDEDGAGRARISFSPAEEEQFHEMARDQDLYSKLAKSIAPSIYGDYTNDIKRAIACLLVGGSRKRLPDGMILRGDINVLLLGDPSTAKSQFLKFTEKVAPIGVYTSGKGSSAAGLTASVIKDSRGEFYLEGGAMVLADGGVVCIDEFDKMRESDRVAIHEAMEQQTISIAKAGITTILNSRTSVLAAANPVFGRYDDMRSASENIDLMSTILSRFDMIFIVRDIQDEVRDRQIAAHVVRIHTNATSNRMNGNDKRDNVFDADDRASEYPPWLIKKFITYCRSRCSPRLSSVATQALQDFYVTVRDDIRQRRASENTIPVTVRQLEALVRISEALAKMKLQRDVTEAHVREAIRLFTVSTMNAARDGGTQGLFTGFHQKAQEVEQSILRTLRIGSRVETNTMYQRLEAQGYNPNAIQRAIRAMVQKGSLRQLHQYRFIARIK</sequence>
<keyword evidence="10 12" id="KW-0131">Cell cycle</keyword>
<dbReference type="Pfam" id="PF21933">
    <property type="entry name" value="MCM5_C"/>
    <property type="match status" value="1"/>
</dbReference>
<dbReference type="HOGENOM" id="CLU_000995_7_2_1"/>
<evidence type="ECO:0000256" key="9">
    <source>
        <dbReference type="ARBA" id="ARBA00023242"/>
    </source>
</evidence>
<keyword evidence="7 11" id="KW-0067">ATP-binding</keyword>
<dbReference type="PRINTS" id="PR01657">
    <property type="entry name" value="MCMFAMILY"/>
</dbReference>
<dbReference type="GO" id="GO:0003697">
    <property type="term" value="F:single-stranded DNA binding"/>
    <property type="evidence" value="ECO:0007669"/>
    <property type="project" value="TreeGrafter"/>
</dbReference>